<name>A0A2G8KAS8_STIJA</name>
<keyword evidence="7 14" id="KW-0812">Transmembrane</keyword>
<comment type="subcellular location">
    <subcellularLocation>
        <location evidence="2">Endoplasmic reticulum</location>
    </subcellularLocation>
    <subcellularLocation>
        <location evidence="1">Membrane</location>
        <topology evidence="1">Multi-pass membrane protein</topology>
    </subcellularLocation>
</comment>
<dbReference type="SUPFAM" id="SSF48452">
    <property type="entry name" value="TPR-like"/>
    <property type="match status" value="1"/>
</dbReference>
<accession>A0A2G8KAS8</accession>
<keyword evidence="17" id="KW-1185">Reference proteome</keyword>
<protein>
    <recommendedName>
        <fullName evidence="5">dolichyl-phosphate-mannose--protein mannosyltransferase</fullName>
        <ecNumber evidence="5">2.4.1.109</ecNumber>
    </recommendedName>
</protein>
<dbReference type="GO" id="GO:0004169">
    <property type="term" value="F:dolichyl-phosphate-mannose-protein mannosyltransferase activity"/>
    <property type="evidence" value="ECO:0007669"/>
    <property type="project" value="UniProtKB-EC"/>
</dbReference>
<keyword evidence="6" id="KW-0808">Transferase</keyword>
<feature type="transmembrane region" description="Helical" evidence="14">
    <location>
        <begin position="203"/>
        <end position="222"/>
    </location>
</feature>
<dbReference type="InterPro" id="IPR013618">
    <property type="entry name" value="TMTC_DUF1736"/>
</dbReference>
<evidence type="ECO:0000256" key="14">
    <source>
        <dbReference type="SAM" id="Phobius"/>
    </source>
</evidence>
<dbReference type="GO" id="GO:0005783">
    <property type="term" value="C:endoplasmic reticulum"/>
    <property type="evidence" value="ECO:0007669"/>
    <property type="project" value="UniProtKB-SubCell"/>
</dbReference>
<comment type="similarity">
    <text evidence="4">Belongs to the TMTC family.</text>
</comment>
<keyword evidence="9 13" id="KW-0802">TPR repeat</keyword>
<evidence type="ECO:0000259" key="15">
    <source>
        <dbReference type="Pfam" id="PF08409"/>
    </source>
</evidence>
<dbReference type="GO" id="GO:0016020">
    <property type="term" value="C:membrane"/>
    <property type="evidence" value="ECO:0007669"/>
    <property type="project" value="UniProtKB-SubCell"/>
</dbReference>
<dbReference type="InterPro" id="IPR052346">
    <property type="entry name" value="O-mannosyl-transferase_TMTC"/>
</dbReference>
<evidence type="ECO:0000256" key="6">
    <source>
        <dbReference type="ARBA" id="ARBA00022679"/>
    </source>
</evidence>
<dbReference type="Gene3D" id="1.25.40.10">
    <property type="entry name" value="Tetratricopeptide repeat domain"/>
    <property type="match status" value="2"/>
</dbReference>
<reference evidence="16 17" key="1">
    <citation type="journal article" date="2017" name="PLoS Biol.">
        <title>The sea cucumber genome provides insights into morphological evolution and visceral regeneration.</title>
        <authorList>
            <person name="Zhang X."/>
            <person name="Sun L."/>
            <person name="Yuan J."/>
            <person name="Sun Y."/>
            <person name="Gao Y."/>
            <person name="Zhang L."/>
            <person name="Li S."/>
            <person name="Dai H."/>
            <person name="Hamel J.F."/>
            <person name="Liu C."/>
            <person name="Yu Y."/>
            <person name="Liu S."/>
            <person name="Lin W."/>
            <person name="Guo K."/>
            <person name="Jin S."/>
            <person name="Xu P."/>
            <person name="Storey K.B."/>
            <person name="Huan P."/>
            <person name="Zhang T."/>
            <person name="Zhou Y."/>
            <person name="Zhang J."/>
            <person name="Lin C."/>
            <person name="Li X."/>
            <person name="Xing L."/>
            <person name="Huo D."/>
            <person name="Sun M."/>
            <person name="Wang L."/>
            <person name="Mercier A."/>
            <person name="Li F."/>
            <person name="Yang H."/>
            <person name="Xiang J."/>
        </authorList>
    </citation>
    <scope>NUCLEOTIDE SEQUENCE [LARGE SCALE GENOMIC DNA]</scope>
    <source>
        <strain evidence="16">Shaxun</strain>
        <tissue evidence="16">Muscle</tissue>
    </source>
</reference>
<dbReference type="InterPro" id="IPR019734">
    <property type="entry name" value="TPR_rpt"/>
</dbReference>
<evidence type="ECO:0000256" key="8">
    <source>
        <dbReference type="ARBA" id="ARBA00022737"/>
    </source>
</evidence>
<evidence type="ECO:0000256" key="2">
    <source>
        <dbReference type="ARBA" id="ARBA00004240"/>
    </source>
</evidence>
<feature type="transmembrane region" description="Helical" evidence="14">
    <location>
        <begin position="262"/>
        <end position="280"/>
    </location>
</feature>
<feature type="repeat" description="TPR" evidence="13">
    <location>
        <begin position="331"/>
        <end position="364"/>
    </location>
</feature>
<evidence type="ECO:0000256" key="11">
    <source>
        <dbReference type="ARBA" id="ARBA00022989"/>
    </source>
</evidence>
<sequence>MGHGQHDLNQNIIIKCPKASMLCAILFTVHPIHSESVAALVGRADLLCAVFFFVSFLFYVSACKNGSVGTPMLLCVIFCSVSMLCKEQGITVLSAYYWESLLSSSPLHLLKAPWSPLLIRHAILFSTGFMLLAFRYTIMGASAPQFTPVDNPASFANHTSTRFINYNYLFAINGWLLLNPISLCFDWSMGCIPLIQSWTDPRLAVVALFWLLLFLLLFQCAINESHQTRTLSMGFAVLVITFLPASNLFFRVGFVIAERNLYLPSVGYIILVVLGTNHCARYCKMQGRKVIQLLLIVLVVSHMGKSIHRSYQWSFDEELYKAGLKVCPQNAKVHYNIAKAAADRGRDKVAIQSYREAIRLHPEYDHAMNNLANLLKEDEQIAEAELLLNRALNINPKFAAAWMNLGIVQASLKKYSEAQHSYEEALSHRRNYPDCYFNLGNLVMFS</sequence>
<dbReference type="UniPathway" id="UPA00378"/>
<dbReference type="EC" id="2.4.1.109" evidence="5"/>
<dbReference type="GO" id="GO:0030968">
    <property type="term" value="P:endoplasmic reticulum unfolded protein response"/>
    <property type="evidence" value="ECO:0007669"/>
    <property type="project" value="TreeGrafter"/>
</dbReference>
<evidence type="ECO:0000256" key="3">
    <source>
        <dbReference type="ARBA" id="ARBA00004922"/>
    </source>
</evidence>
<evidence type="ECO:0000256" key="13">
    <source>
        <dbReference type="PROSITE-ProRule" id="PRU00339"/>
    </source>
</evidence>
<dbReference type="STRING" id="307972.A0A2G8KAS8"/>
<dbReference type="PANTHER" id="PTHR44227">
    <property type="match status" value="1"/>
</dbReference>
<dbReference type="Pfam" id="PF14559">
    <property type="entry name" value="TPR_19"/>
    <property type="match status" value="1"/>
</dbReference>
<comment type="caution">
    <text evidence="16">The sequence shown here is derived from an EMBL/GenBank/DDBJ whole genome shotgun (WGS) entry which is preliminary data.</text>
</comment>
<evidence type="ECO:0000256" key="1">
    <source>
        <dbReference type="ARBA" id="ARBA00004141"/>
    </source>
</evidence>
<evidence type="ECO:0000256" key="5">
    <source>
        <dbReference type="ARBA" id="ARBA00012839"/>
    </source>
</evidence>
<dbReference type="EMBL" id="MRZV01000736">
    <property type="protein sequence ID" value="PIK45069.1"/>
    <property type="molecule type" value="Genomic_DNA"/>
</dbReference>
<dbReference type="Proteomes" id="UP000230750">
    <property type="component" value="Unassembled WGS sequence"/>
</dbReference>
<keyword evidence="10" id="KW-0256">Endoplasmic reticulum</keyword>
<keyword evidence="12 14" id="KW-0472">Membrane</keyword>
<dbReference type="OrthoDB" id="19588at2759"/>
<feature type="transmembrane region" description="Helical" evidence="14">
    <location>
        <begin position="118"/>
        <end position="138"/>
    </location>
</feature>
<feature type="transmembrane region" description="Helical" evidence="14">
    <location>
        <begin position="72"/>
        <end position="98"/>
    </location>
</feature>
<dbReference type="AlphaFoldDB" id="A0A2G8KAS8"/>
<feature type="domain" description="DUF1736" evidence="15">
    <location>
        <begin position="141"/>
        <end position="213"/>
    </location>
</feature>
<gene>
    <name evidence="16" type="ORF">BSL78_18056</name>
</gene>
<keyword evidence="11 14" id="KW-1133">Transmembrane helix</keyword>
<proteinExistence type="inferred from homology"/>
<evidence type="ECO:0000256" key="12">
    <source>
        <dbReference type="ARBA" id="ARBA00023136"/>
    </source>
</evidence>
<feature type="transmembrane region" description="Helical" evidence="14">
    <location>
        <begin position="38"/>
        <end position="60"/>
    </location>
</feature>
<feature type="repeat" description="TPR" evidence="13">
    <location>
        <begin position="399"/>
        <end position="432"/>
    </location>
</feature>
<comment type="pathway">
    <text evidence="3">Protein modification; protein glycosylation.</text>
</comment>
<keyword evidence="8" id="KW-0677">Repeat</keyword>
<dbReference type="Pfam" id="PF08409">
    <property type="entry name" value="TMTC_DUF1736"/>
    <property type="match status" value="1"/>
</dbReference>
<dbReference type="SMART" id="SM00028">
    <property type="entry name" value="TPR"/>
    <property type="match status" value="3"/>
</dbReference>
<dbReference type="InterPro" id="IPR011990">
    <property type="entry name" value="TPR-like_helical_dom_sf"/>
</dbReference>
<evidence type="ECO:0000256" key="9">
    <source>
        <dbReference type="ARBA" id="ARBA00022803"/>
    </source>
</evidence>
<evidence type="ECO:0000256" key="10">
    <source>
        <dbReference type="ARBA" id="ARBA00022824"/>
    </source>
</evidence>
<feature type="transmembrane region" description="Helical" evidence="14">
    <location>
        <begin position="166"/>
        <end position="183"/>
    </location>
</feature>
<organism evidence="16 17">
    <name type="scientific">Stichopus japonicus</name>
    <name type="common">Sea cucumber</name>
    <dbReference type="NCBI Taxonomy" id="307972"/>
    <lineage>
        <taxon>Eukaryota</taxon>
        <taxon>Metazoa</taxon>
        <taxon>Echinodermata</taxon>
        <taxon>Eleutherozoa</taxon>
        <taxon>Echinozoa</taxon>
        <taxon>Holothuroidea</taxon>
        <taxon>Aspidochirotacea</taxon>
        <taxon>Aspidochirotida</taxon>
        <taxon>Stichopodidae</taxon>
        <taxon>Apostichopus</taxon>
    </lineage>
</organism>
<dbReference type="PANTHER" id="PTHR44227:SF3">
    <property type="entry name" value="PROTEIN O-MANNOSYL-TRANSFERASE TMTC4"/>
    <property type="match status" value="1"/>
</dbReference>
<evidence type="ECO:0000313" key="16">
    <source>
        <dbReference type="EMBL" id="PIK45069.1"/>
    </source>
</evidence>
<evidence type="ECO:0000256" key="4">
    <source>
        <dbReference type="ARBA" id="ARBA00007882"/>
    </source>
</evidence>
<feature type="transmembrane region" description="Helical" evidence="14">
    <location>
        <begin position="234"/>
        <end position="256"/>
    </location>
</feature>
<evidence type="ECO:0000256" key="7">
    <source>
        <dbReference type="ARBA" id="ARBA00022692"/>
    </source>
</evidence>
<evidence type="ECO:0000313" key="17">
    <source>
        <dbReference type="Proteomes" id="UP000230750"/>
    </source>
</evidence>
<dbReference type="PROSITE" id="PS50005">
    <property type="entry name" value="TPR"/>
    <property type="match status" value="2"/>
</dbReference>